<reference evidence="2" key="1">
    <citation type="submission" date="2022-11" db="UniProtKB">
        <authorList>
            <consortium name="WormBaseParasite"/>
        </authorList>
    </citation>
    <scope>IDENTIFICATION</scope>
</reference>
<protein>
    <submittedName>
        <fullName evidence="2">Uncharacterized protein</fullName>
    </submittedName>
</protein>
<dbReference type="WBParaSite" id="nRc.2.0.1.t38534-RA">
    <property type="protein sequence ID" value="nRc.2.0.1.t38534-RA"/>
    <property type="gene ID" value="nRc.2.0.1.g38534"/>
</dbReference>
<keyword evidence="1" id="KW-1185">Reference proteome</keyword>
<dbReference type="AlphaFoldDB" id="A0A915KI80"/>
<evidence type="ECO:0000313" key="1">
    <source>
        <dbReference type="Proteomes" id="UP000887565"/>
    </source>
</evidence>
<proteinExistence type="predicted"/>
<sequence length="92" mass="10482">MQSVPPVPAVLPSKIMQLLPKMWASDSESSLEEEEGEILEPAVQTLENKDCMEAKMQEEEIEEAKVQTIFDETAPKMSVIDVRLDKMQEKFQ</sequence>
<organism evidence="1 2">
    <name type="scientific">Romanomermis culicivorax</name>
    <name type="common">Nematode worm</name>
    <dbReference type="NCBI Taxonomy" id="13658"/>
    <lineage>
        <taxon>Eukaryota</taxon>
        <taxon>Metazoa</taxon>
        <taxon>Ecdysozoa</taxon>
        <taxon>Nematoda</taxon>
        <taxon>Enoplea</taxon>
        <taxon>Dorylaimia</taxon>
        <taxon>Mermithida</taxon>
        <taxon>Mermithoidea</taxon>
        <taxon>Mermithidae</taxon>
        <taxon>Romanomermis</taxon>
    </lineage>
</organism>
<evidence type="ECO:0000313" key="2">
    <source>
        <dbReference type="WBParaSite" id="nRc.2.0.1.t38534-RA"/>
    </source>
</evidence>
<dbReference type="Proteomes" id="UP000887565">
    <property type="component" value="Unplaced"/>
</dbReference>
<accession>A0A915KI80</accession>
<name>A0A915KI80_ROMCU</name>